<evidence type="ECO:0000259" key="4">
    <source>
        <dbReference type="PROSITE" id="PS50949"/>
    </source>
</evidence>
<dbReference type="Gene3D" id="1.20.120.530">
    <property type="entry name" value="GntR ligand-binding domain-like"/>
    <property type="match status" value="1"/>
</dbReference>
<name>A0A1I6BSH9_9BACI</name>
<dbReference type="SMART" id="SM00345">
    <property type="entry name" value="HTH_GNTR"/>
    <property type="match status" value="1"/>
</dbReference>
<dbReference type="SUPFAM" id="SSF46785">
    <property type="entry name" value="Winged helix' DNA-binding domain"/>
    <property type="match status" value="1"/>
</dbReference>
<dbReference type="RefSeq" id="WP_061802566.1">
    <property type="nucleotide sequence ID" value="NZ_FOXX01000013.1"/>
</dbReference>
<reference evidence="5 6" key="1">
    <citation type="submission" date="2016-10" db="EMBL/GenBank/DDBJ databases">
        <authorList>
            <person name="Varghese N."/>
            <person name="Submissions S."/>
        </authorList>
    </citation>
    <scope>NUCLEOTIDE SEQUENCE [LARGE SCALE GENOMIC DNA]</scope>
    <source>
        <strain evidence="5 6">DSM 13796</strain>
    </source>
</reference>
<dbReference type="PANTHER" id="PTHR43537:SF5">
    <property type="entry name" value="UXU OPERON TRANSCRIPTIONAL REGULATOR"/>
    <property type="match status" value="1"/>
</dbReference>
<keyword evidence="3" id="KW-0804">Transcription</keyword>
<dbReference type="InterPro" id="IPR036390">
    <property type="entry name" value="WH_DNA-bd_sf"/>
</dbReference>
<dbReference type="InterPro" id="IPR036388">
    <property type="entry name" value="WH-like_DNA-bd_sf"/>
</dbReference>
<evidence type="ECO:0000256" key="1">
    <source>
        <dbReference type="ARBA" id="ARBA00023015"/>
    </source>
</evidence>
<comment type="caution">
    <text evidence="5">The sequence shown here is derived from an EMBL/GenBank/DDBJ whole genome shotgun (WGS) entry which is preliminary data.</text>
</comment>
<dbReference type="Gene3D" id="1.10.10.10">
    <property type="entry name" value="Winged helix-like DNA-binding domain superfamily/Winged helix DNA-binding domain"/>
    <property type="match status" value="1"/>
</dbReference>
<dbReference type="CDD" id="cd07377">
    <property type="entry name" value="WHTH_GntR"/>
    <property type="match status" value="1"/>
</dbReference>
<dbReference type="PANTHER" id="PTHR43537">
    <property type="entry name" value="TRANSCRIPTIONAL REGULATOR, GNTR FAMILY"/>
    <property type="match status" value="1"/>
</dbReference>
<proteinExistence type="predicted"/>
<keyword evidence="6" id="KW-1185">Reference proteome</keyword>
<dbReference type="PROSITE" id="PS50949">
    <property type="entry name" value="HTH_GNTR"/>
    <property type="match status" value="1"/>
</dbReference>
<accession>A0A1I6BSH9</accession>
<keyword evidence="2" id="KW-0238">DNA-binding</keyword>
<dbReference type="SUPFAM" id="SSF48008">
    <property type="entry name" value="GntR ligand-binding domain-like"/>
    <property type="match status" value="1"/>
</dbReference>
<dbReference type="SMART" id="SM00895">
    <property type="entry name" value="FCD"/>
    <property type="match status" value="1"/>
</dbReference>
<evidence type="ECO:0000313" key="5">
    <source>
        <dbReference type="EMBL" id="SFQ83881.1"/>
    </source>
</evidence>
<dbReference type="EMBL" id="FOXX01000013">
    <property type="protein sequence ID" value="SFQ83881.1"/>
    <property type="molecule type" value="Genomic_DNA"/>
</dbReference>
<evidence type="ECO:0000256" key="3">
    <source>
        <dbReference type="ARBA" id="ARBA00023163"/>
    </source>
</evidence>
<dbReference type="Pfam" id="PF07729">
    <property type="entry name" value="FCD"/>
    <property type="match status" value="1"/>
</dbReference>
<dbReference type="PRINTS" id="PR00035">
    <property type="entry name" value="HTHGNTR"/>
</dbReference>
<dbReference type="InterPro" id="IPR011711">
    <property type="entry name" value="GntR_C"/>
</dbReference>
<sequence length="236" mass="26742">MSNELFSSVRNERMYEKIVVQLRQLIADGKLKPGDRLPGERVLSQTLGCSRTSLREACRVLEAEGLIISKPGGGRFVQHVELDTDSLFSLDPIDMLEKSAVLYFLEAREAIEPKIAELASQRATSEDIKKMEAVLLKMEEKLKYPDENVEIDSSFHLAIAEATQNFVFVSMMKANLSMSRQVRKQTLSSEERYLLSLEEHRAILKAVKNKDGKEAIKATCLHLQNIKENVLKNYPT</sequence>
<organism evidence="5 6">
    <name type="scientific">Priestia endophytica DSM 13796</name>
    <dbReference type="NCBI Taxonomy" id="1121089"/>
    <lineage>
        <taxon>Bacteria</taxon>
        <taxon>Bacillati</taxon>
        <taxon>Bacillota</taxon>
        <taxon>Bacilli</taxon>
        <taxon>Bacillales</taxon>
        <taxon>Bacillaceae</taxon>
        <taxon>Priestia</taxon>
    </lineage>
</organism>
<dbReference type="InterPro" id="IPR000524">
    <property type="entry name" value="Tscrpt_reg_HTH_GntR"/>
</dbReference>
<keyword evidence="1" id="KW-0805">Transcription regulation</keyword>
<dbReference type="InterPro" id="IPR008920">
    <property type="entry name" value="TF_FadR/GntR_C"/>
</dbReference>
<protein>
    <submittedName>
        <fullName evidence="5">GntR family transcriptional regulator, transcriptional repressor for pyruvate dehydrogenase complex</fullName>
    </submittedName>
</protein>
<gene>
    <name evidence="5" type="ORF">SAMN02745910_04121</name>
</gene>
<dbReference type="GeneID" id="93712686"/>
<evidence type="ECO:0000313" key="6">
    <source>
        <dbReference type="Proteomes" id="UP000182762"/>
    </source>
</evidence>
<keyword evidence="5" id="KW-0670">Pyruvate</keyword>
<dbReference type="Proteomes" id="UP000182762">
    <property type="component" value="Unassembled WGS sequence"/>
</dbReference>
<feature type="domain" description="HTH gntR-type" evidence="4">
    <location>
        <begin position="12"/>
        <end position="80"/>
    </location>
</feature>
<dbReference type="Pfam" id="PF00392">
    <property type="entry name" value="GntR"/>
    <property type="match status" value="1"/>
</dbReference>
<evidence type="ECO:0000256" key="2">
    <source>
        <dbReference type="ARBA" id="ARBA00023125"/>
    </source>
</evidence>